<reference evidence="3" key="1">
    <citation type="journal article" date="2019" name="Int. J. Syst. Evol. Microbiol.">
        <title>The Global Catalogue of Microorganisms (GCM) 10K type strain sequencing project: providing services to taxonomists for standard genome sequencing and annotation.</title>
        <authorList>
            <consortium name="The Broad Institute Genomics Platform"/>
            <consortium name="The Broad Institute Genome Sequencing Center for Infectious Disease"/>
            <person name="Wu L."/>
            <person name="Ma J."/>
        </authorList>
    </citation>
    <scope>NUCLEOTIDE SEQUENCE [LARGE SCALE GENOMIC DNA]</scope>
    <source>
        <strain evidence="3">JCM 16904</strain>
    </source>
</reference>
<evidence type="ECO:0000313" key="3">
    <source>
        <dbReference type="Proteomes" id="UP001500902"/>
    </source>
</evidence>
<dbReference type="Proteomes" id="UP001500902">
    <property type="component" value="Unassembled WGS sequence"/>
</dbReference>
<dbReference type="InterPro" id="IPR004360">
    <property type="entry name" value="Glyas_Fos-R_dOase_dom"/>
</dbReference>
<feature type="domain" description="VOC" evidence="1">
    <location>
        <begin position="24"/>
        <end position="140"/>
    </location>
</feature>
<dbReference type="RefSeq" id="WP_344895674.1">
    <property type="nucleotide sequence ID" value="NZ_BAAAZP010000232.1"/>
</dbReference>
<gene>
    <name evidence="2" type="ORF">GCM10022224_097040</name>
</gene>
<dbReference type="Pfam" id="PF00903">
    <property type="entry name" value="Glyoxalase"/>
    <property type="match status" value="1"/>
</dbReference>
<sequence>MSNWIEQMDRRPEVGERANTAITGIRTVGVPVTDQDRAVAFYVGVLGLDKRLDAPVEQLGGRWIEVAPSGAATTIALVPTAPGATAGAETGIRLTVPDAAALHEELTERGVDVGELLRWEGVPPMFALRDPDGNGLEIVE</sequence>
<dbReference type="SUPFAM" id="SSF54593">
    <property type="entry name" value="Glyoxalase/Bleomycin resistance protein/Dihydroxybiphenyl dioxygenase"/>
    <property type="match status" value="1"/>
</dbReference>
<keyword evidence="3" id="KW-1185">Reference proteome</keyword>
<evidence type="ECO:0000313" key="2">
    <source>
        <dbReference type="EMBL" id="GAA3715991.1"/>
    </source>
</evidence>
<protein>
    <submittedName>
        <fullName evidence="2">VOC family protein</fullName>
    </submittedName>
</protein>
<organism evidence="2 3">
    <name type="scientific">Nonomuraea antimicrobica</name>
    <dbReference type="NCBI Taxonomy" id="561173"/>
    <lineage>
        <taxon>Bacteria</taxon>
        <taxon>Bacillati</taxon>
        <taxon>Actinomycetota</taxon>
        <taxon>Actinomycetes</taxon>
        <taxon>Streptosporangiales</taxon>
        <taxon>Streptosporangiaceae</taxon>
        <taxon>Nonomuraea</taxon>
    </lineage>
</organism>
<proteinExistence type="predicted"/>
<dbReference type="PROSITE" id="PS51819">
    <property type="entry name" value="VOC"/>
    <property type="match status" value="1"/>
</dbReference>
<name>A0ABP7EB33_9ACTN</name>
<dbReference type="PANTHER" id="PTHR36437:SF2">
    <property type="entry name" value="GLYOXALASE_BLEOMYCIN RESISTANCE PROTEIN_DIOXYGENASE"/>
    <property type="match status" value="1"/>
</dbReference>
<dbReference type="EMBL" id="BAAAZP010000232">
    <property type="protein sequence ID" value="GAA3715991.1"/>
    <property type="molecule type" value="Genomic_DNA"/>
</dbReference>
<evidence type="ECO:0000259" key="1">
    <source>
        <dbReference type="PROSITE" id="PS51819"/>
    </source>
</evidence>
<dbReference type="InterPro" id="IPR037523">
    <property type="entry name" value="VOC_core"/>
</dbReference>
<dbReference type="InterPro" id="IPR029068">
    <property type="entry name" value="Glyas_Bleomycin-R_OHBP_Dase"/>
</dbReference>
<dbReference type="Gene3D" id="3.10.180.10">
    <property type="entry name" value="2,3-Dihydroxybiphenyl 1,2-Dioxygenase, domain 1"/>
    <property type="match status" value="1"/>
</dbReference>
<dbReference type="PANTHER" id="PTHR36437">
    <property type="entry name" value="GLYOXALASE/BLEOMYCIN RESISTANCE PROTEIN/DIOXYGENASE"/>
    <property type="match status" value="1"/>
</dbReference>
<comment type="caution">
    <text evidence="2">The sequence shown here is derived from an EMBL/GenBank/DDBJ whole genome shotgun (WGS) entry which is preliminary data.</text>
</comment>
<accession>A0ABP7EB33</accession>